<comment type="caution">
    <text evidence="3">The sequence shown here is derived from an EMBL/GenBank/DDBJ whole genome shotgun (WGS) entry which is preliminary data.</text>
</comment>
<protein>
    <recommendedName>
        <fullName evidence="2">JmjC domain-containing protein</fullName>
    </recommendedName>
</protein>
<reference evidence="3" key="1">
    <citation type="submission" date="2021-02" db="EMBL/GenBank/DDBJ databases">
        <authorList>
            <person name="Dougan E. K."/>
            <person name="Rhodes N."/>
            <person name="Thang M."/>
            <person name="Chan C."/>
        </authorList>
    </citation>
    <scope>NUCLEOTIDE SEQUENCE</scope>
</reference>
<feature type="compositionally biased region" description="Low complexity" evidence="1">
    <location>
        <begin position="306"/>
        <end position="335"/>
    </location>
</feature>
<evidence type="ECO:0000313" key="4">
    <source>
        <dbReference type="Proteomes" id="UP000654075"/>
    </source>
</evidence>
<feature type="compositionally biased region" description="Polar residues" evidence="1">
    <location>
        <begin position="157"/>
        <end position="168"/>
    </location>
</feature>
<feature type="region of interest" description="Disordered" evidence="1">
    <location>
        <begin position="475"/>
        <end position="512"/>
    </location>
</feature>
<proteinExistence type="predicted"/>
<dbReference type="Pfam" id="PF13621">
    <property type="entry name" value="Cupin_8"/>
    <property type="match status" value="1"/>
</dbReference>
<name>A0A813GQW3_POLGL</name>
<dbReference type="OMA" id="WWHSVRT"/>
<evidence type="ECO:0000313" key="3">
    <source>
        <dbReference type="EMBL" id="CAE8625012.1"/>
    </source>
</evidence>
<feature type="domain" description="JmjC" evidence="2">
    <location>
        <begin position="209"/>
        <end position="447"/>
    </location>
</feature>
<dbReference type="PANTHER" id="PTHR12461:SF105">
    <property type="entry name" value="HYPOXIA-INDUCIBLE FACTOR 1-ALPHA INHIBITOR"/>
    <property type="match status" value="1"/>
</dbReference>
<dbReference type="PROSITE" id="PS51184">
    <property type="entry name" value="JMJC"/>
    <property type="match status" value="1"/>
</dbReference>
<dbReference type="OrthoDB" id="424285at2759"/>
<dbReference type="SUPFAM" id="SSF51197">
    <property type="entry name" value="Clavaminate synthase-like"/>
    <property type="match status" value="1"/>
</dbReference>
<dbReference type="AlphaFoldDB" id="A0A813GQW3"/>
<evidence type="ECO:0000256" key="1">
    <source>
        <dbReference type="SAM" id="MobiDB-lite"/>
    </source>
</evidence>
<feature type="region of interest" description="Disordered" evidence="1">
    <location>
        <begin position="304"/>
        <end position="355"/>
    </location>
</feature>
<gene>
    <name evidence="3" type="ORF">PGLA1383_LOCUS42080</name>
</gene>
<organism evidence="3 4">
    <name type="scientific">Polarella glacialis</name>
    <name type="common">Dinoflagellate</name>
    <dbReference type="NCBI Taxonomy" id="89957"/>
    <lineage>
        <taxon>Eukaryota</taxon>
        <taxon>Sar</taxon>
        <taxon>Alveolata</taxon>
        <taxon>Dinophyceae</taxon>
        <taxon>Suessiales</taxon>
        <taxon>Suessiaceae</taxon>
        <taxon>Polarella</taxon>
    </lineage>
</organism>
<dbReference type="InterPro" id="IPR041667">
    <property type="entry name" value="Cupin_8"/>
</dbReference>
<feature type="compositionally biased region" description="Low complexity" evidence="1">
    <location>
        <begin position="169"/>
        <end position="179"/>
    </location>
</feature>
<feature type="region of interest" description="Disordered" evidence="1">
    <location>
        <begin position="149"/>
        <end position="184"/>
    </location>
</feature>
<dbReference type="SMART" id="SM00558">
    <property type="entry name" value="JmjC"/>
    <property type="match status" value="1"/>
</dbReference>
<keyword evidence="4" id="KW-1185">Reference proteome</keyword>
<dbReference type="EMBL" id="CAJNNV010028552">
    <property type="protein sequence ID" value="CAE8625012.1"/>
    <property type="molecule type" value="Genomic_DNA"/>
</dbReference>
<sequence length="512" mass="56976">MEETALPHPAFGVRLRKLEEANPQVEDSFRGFADAGKPCVLRGLASEWPAVAAGRFEPQTAAELRSRLGSRRCHVSFEPSSTLFHFDVPEGWQASAPPAPGSRAGSSEPRLVNPGRLSMSYADFMDACHRKRHGGGPSKKTARVVNVPYDDDEEDTGGSTEPPGTQGANNNNNHSNNNNNRRRTQPELPVEVPLSFLEKLALYCVEDADAWPEDLLQAFVPGDPAEQLMPEWQPLLRERRLWISAGGPENISHVTAGFHWDHMQNIHVVISGKKEVFMLPPIQAPALYATRFCQQAQWRLDATTKNNNNTNTNNNNNNNSSNNNNNYNNTYNNNNQNDKSNQPGVEVSLEPMQGQESSSDYAVVCVDRSFAENVARSPALKELAQPPLWAVLQPGDAIYIPPGWWHSVRTWRPEVDERGMPFSLSVNFWYALTQKAAAVHRSELFTLQVLSCQRALSGSPPAHIDRFLAKLEKHQDTSQRNDLAAEELANNSKKDHNNNSNNSSTGSFERVD</sequence>
<dbReference type="InterPro" id="IPR003347">
    <property type="entry name" value="JmjC_dom"/>
</dbReference>
<evidence type="ECO:0000259" key="2">
    <source>
        <dbReference type="PROSITE" id="PS51184"/>
    </source>
</evidence>
<dbReference type="Proteomes" id="UP000654075">
    <property type="component" value="Unassembled WGS sequence"/>
</dbReference>
<feature type="region of interest" description="Disordered" evidence="1">
    <location>
        <begin position="94"/>
        <end position="114"/>
    </location>
</feature>
<dbReference type="Gene3D" id="2.60.120.650">
    <property type="entry name" value="Cupin"/>
    <property type="match status" value="1"/>
</dbReference>
<accession>A0A813GQW3</accession>
<dbReference type="CDD" id="cd02208">
    <property type="entry name" value="cupin_RmlC-like"/>
    <property type="match status" value="1"/>
</dbReference>
<dbReference type="PANTHER" id="PTHR12461">
    <property type="entry name" value="HYPOXIA-INDUCIBLE FACTOR 1 ALPHA INHIBITOR-RELATED"/>
    <property type="match status" value="1"/>
</dbReference>